<reference evidence="2" key="1">
    <citation type="thesis" date="2021" institute="BYU ScholarsArchive" country="Provo, UT, USA">
        <title>Applications of and Algorithms for Genome Assembly and Genomic Analyses with an Emphasis on Marine Teleosts.</title>
        <authorList>
            <person name="Pickett B.D."/>
        </authorList>
    </citation>
    <scope>NUCLEOTIDE SEQUENCE</scope>
    <source>
        <strain evidence="2">HI-2016</strain>
    </source>
</reference>
<name>A0A8T2P047_9TELE</name>
<dbReference type="AlphaFoldDB" id="A0A8T2P047"/>
<feature type="compositionally biased region" description="Low complexity" evidence="1">
    <location>
        <begin position="330"/>
        <end position="339"/>
    </location>
</feature>
<evidence type="ECO:0000256" key="1">
    <source>
        <dbReference type="SAM" id="MobiDB-lite"/>
    </source>
</evidence>
<sequence length="522" mass="56414">MSWLCRGHRGCWCIKWHTPDLNPNRTGQARGLTLSAWVPVAEPQAWADVGPSGSPYELLQNAWGHRKRGAGEASLQGPARGTGTHGGGGEIALCGRLWVAERECVGGWLAVDEFECNSSFSSQKCSDRTHGLTANALQNSPGRTGQQDSLSYRLRGTADKNNWARREEGEEGEEEAERLRSGALSVSTLWLGFQCGDVQLAWSSSPQYMRGRLHGQAKGVPPLAIISVQSASACGNESRAYFHRAASGECSLTQSVTGGKPELGHHNDPVLLSGPSFKDITLFPLRKITRLSVTAVLSQLWCVFGWRGARGVNQWAVSDLSRNHGMSAKPGLESPLSLSPTPPPNPPAASPHPRSLGAGQTPQPEPRLAGAQYLAARALTTDSRPQTPRLQIQATKSSETKEHRSRHWKVDVHGNALKAETLEELTCLKGANEAGPTRQSHTGGARVETLPLDPSEFTTWPELMETTHSCEGPVASWDHVTRGPPCDRRGRQQSGRKTGGQGGRQAQRSSPKHLDLGPELQD</sequence>
<dbReference type="EMBL" id="JAFBMS010000015">
    <property type="protein sequence ID" value="KAG9346753.1"/>
    <property type="molecule type" value="Genomic_DNA"/>
</dbReference>
<accession>A0A8T2P047</accession>
<feature type="region of interest" description="Disordered" evidence="1">
    <location>
        <begin position="326"/>
        <end position="366"/>
    </location>
</feature>
<comment type="caution">
    <text evidence="2">The sequence shown here is derived from an EMBL/GenBank/DDBJ whole genome shotgun (WGS) entry which is preliminary data.</text>
</comment>
<evidence type="ECO:0000313" key="2">
    <source>
        <dbReference type="EMBL" id="KAG9346753.1"/>
    </source>
</evidence>
<gene>
    <name evidence="2" type="ORF">JZ751_007070</name>
</gene>
<feature type="region of interest" description="Disordered" evidence="1">
    <location>
        <begin position="468"/>
        <end position="522"/>
    </location>
</feature>
<dbReference type="Proteomes" id="UP000824540">
    <property type="component" value="Unassembled WGS sequence"/>
</dbReference>
<feature type="region of interest" description="Disordered" evidence="1">
    <location>
        <begin position="433"/>
        <end position="452"/>
    </location>
</feature>
<feature type="compositionally biased region" description="Basic and acidic residues" evidence="1">
    <location>
        <begin position="479"/>
        <end position="490"/>
    </location>
</feature>
<feature type="compositionally biased region" description="Basic and acidic residues" evidence="1">
    <location>
        <begin position="398"/>
        <end position="407"/>
    </location>
</feature>
<feature type="compositionally biased region" description="Pro residues" evidence="1">
    <location>
        <begin position="340"/>
        <end position="350"/>
    </location>
</feature>
<feature type="compositionally biased region" description="Polar residues" evidence="1">
    <location>
        <begin position="380"/>
        <end position="397"/>
    </location>
</feature>
<protein>
    <submittedName>
        <fullName evidence="2">Uncharacterized protein</fullName>
    </submittedName>
</protein>
<proteinExistence type="predicted"/>
<evidence type="ECO:0000313" key="3">
    <source>
        <dbReference type="Proteomes" id="UP000824540"/>
    </source>
</evidence>
<keyword evidence="3" id="KW-1185">Reference proteome</keyword>
<organism evidence="2 3">
    <name type="scientific">Albula glossodonta</name>
    <name type="common">roundjaw bonefish</name>
    <dbReference type="NCBI Taxonomy" id="121402"/>
    <lineage>
        <taxon>Eukaryota</taxon>
        <taxon>Metazoa</taxon>
        <taxon>Chordata</taxon>
        <taxon>Craniata</taxon>
        <taxon>Vertebrata</taxon>
        <taxon>Euteleostomi</taxon>
        <taxon>Actinopterygii</taxon>
        <taxon>Neopterygii</taxon>
        <taxon>Teleostei</taxon>
        <taxon>Albuliformes</taxon>
        <taxon>Albulidae</taxon>
        <taxon>Albula</taxon>
    </lineage>
</organism>
<feature type="region of interest" description="Disordered" evidence="1">
    <location>
        <begin position="379"/>
        <end position="407"/>
    </location>
</feature>